<accession>A0A382VTB8</accession>
<organism evidence="1">
    <name type="scientific">marine metagenome</name>
    <dbReference type="NCBI Taxonomy" id="408172"/>
    <lineage>
        <taxon>unclassified sequences</taxon>
        <taxon>metagenomes</taxon>
        <taxon>ecological metagenomes</taxon>
    </lineage>
</organism>
<dbReference type="EMBL" id="UINC01154159">
    <property type="protein sequence ID" value="SVD49285.1"/>
    <property type="molecule type" value="Genomic_DNA"/>
</dbReference>
<reference evidence="1" key="1">
    <citation type="submission" date="2018-05" db="EMBL/GenBank/DDBJ databases">
        <authorList>
            <person name="Lanie J.A."/>
            <person name="Ng W.-L."/>
            <person name="Kazmierczak K.M."/>
            <person name="Andrzejewski T.M."/>
            <person name="Davidsen T.M."/>
            <person name="Wayne K.J."/>
            <person name="Tettelin H."/>
            <person name="Glass J.I."/>
            <person name="Rusch D."/>
            <person name="Podicherti R."/>
            <person name="Tsui H.-C.T."/>
            <person name="Winkler M.E."/>
        </authorList>
    </citation>
    <scope>NUCLEOTIDE SEQUENCE</scope>
</reference>
<protein>
    <submittedName>
        <fullName evidence="1">Uncharacterized protein</fullName>
    </submittedName>
</protein>
<evidence type="ECO:0000313" key="1">
    <source>
        <dbReference type="EMBL" id="SVD49285.1"/>
    </source>
</evidence>
<gene>
    <name evidence="1" type="ORF">METZ01_LOCUS402139</name>
</gene>
<dbReference type="AlphaFoldDB" id="A0A382VTB8"/>
<sequence length="27" mass="3124">MHGKLLRLLRGYNQWPDEQVLGLLSAD</sequence>
<name>A0A382VTB8_9ZZZZ</name>
<proteinExistence type="predicted"/>